<comment type="cofactor">
    <cofactor evidence="1">
        <name>Zn(2+)</name>
        <dbReference type="ChEBI" id="CHEBI:29105"/>
    </cofactor>
</comment>
<evidence type="ECO:0000256" key="4">
    <source>
        <dbReference type="ARBA" id="ARBA00022801"/>
    </source>
</evidence>
<dbReference type="SUPFAM" id="SSF52768">
    <property type="entry name" value="Arginase/deacetylase"/>
    <property type="match status" value="1"/>
</dbReference>
<dbReference type="GO" id="GO:0004407">
    <property type="term" value="F:histone deacetylase activity"/>
    <property type="evidence" value="ECO:0007669"/>
    <property type="project" value="TreeGrafter"/>
</dbReference>
<evidence type="ECO:0000256" key="1">
    <source>
        <dbReference type="ARBA" id="ARBA00001947"/>
    </source>
</evidence>
<comment type="similarity">
    <text evidence="2">Belongs to the histone deacetylase family.</text>
</comment>
<dbReference type="EMBL" id="BJZP01000002">
    <property type="protein sequence ID" value="GEO83758.1"/>
    <property type="molecule type" value="Genomic_DNA"/>
</dbReference>
<dbReference type="PANTHER" id="PTHR10625:SF17">
    <property type="entry name" value="HISTONE DEACETYLASE 8"/>
    <property type="match status" value="1"/>
</dbReference>
<dbReference type="InterPro" id="IPR037138">
    <property type="entry name" value="His_deacetylse_dom_sf"/>
</dbReference>
<name>A0A512HE76_9HYPH</name>
<evidence type="ECO:0000256" key="3">
    <source>
        <dbReference type="ARBA" id="ARBA00022723"/>
    </source>
</evidence>
<evidence type="ECO:0000313" key="8">
    <source>
        <dbReference type="Proteomes" id="UP000321717"/>
    </source>
</evidence>
<dbReference type="Gene3D" id="3.40.800.20">
    <property type="entry name" value="Histone deacetylase domain"/>
    <property type="match status" value="1"/>
</dbReference>
<feature type="domain" description="Histone deacetylase" evidence="6">
    <location>
        <begin position="44"/>
        <end position="353"/>
    </location>
</feature>
<dbReference type="Pfam" id="PF00850">
    <property type="entry name" value="Hist_deacetyl"/>
    <property type="match status" value="1"/>
</dbReference>
<proteinExistence type="inferred from homology"/>
<organism evidence="7 8">
    <name type="scientific">Ciceribacter naphthalenivorans</name>
    <dbReference type="NCBI Taxonomy" id="1118451"/>
    <lineage>
        <taxon>Bacteria</taxon>
        <taxon>Pseudomonadati</taxon>
        <taxon>Pseudomonadota</taxon>
        <taxon>Alphaproteobacteria</taxon>
        <taxon>Hyphomicrobiales</taxon>
        <taxon>Rhizobiaceae</taxon>
        <taxon>Ciceribacter</taxon>
    </lineage>
</organism>
<keyword evidence="3" id="KW-0479">Metal-binding</keyword>
<keyword evidence="4 7" id="KW-0378">Hydrolase</keyword>
<gene>
    <name evidence="7" type="ORF">RNA01_06900</name>
</gene>
<dbReference type="InterPro" id="IPR000286">
    <property type="entry name" value="HDACs"/>
</dbReference>
<protein>
    <submittedName>
        <fullName evidence="7">Acetylpolyamine amidohydrolase</fullName>
    </submittedName>
</protein>
<sequence length="356" mass="38221">MALPIVKDNEGTSTNMRVIYSEKHKLRDAKTELHGGLLVKPFEGPFRAEWILEAVKEAGFSDVVAPAEHGLDTALKVHGADYLEFLRTCWERWSAAGYPGEAIPTAFAYRRSGMRAPNNIDGAVGYYANSVETAITAGTYEAAIASMDVALSGADWLNAGNRLAFSLCRPPGHHAGMDLFGGYCFINNAAVAAQRLLDHGAKKVAILDVDFHHGNGTQDITYNRGDIFFASLHGDPAEAFPYFLGYADETGEGEGEGLNANYPMPAGTPWEAWSAALADALKRIKVYGAEAIVVSLGVDTFEQDPISFFKLKSPDFIRMGELIAASGLPVLTVMEGGYGVPEIGLNVANVLKGLEA</sequence>
<dbReference type="PANTHER" id="PTHR10625">
    <property type="entry name" value="HISTONE DEACETYLASE HDAC1-RELATED"/>
    <property type="match status" value="1"/>
</dbReference>
<dbReference type="GO" id="GO:0016787">
    <property type="term" value="F:hydrolase activity"/>
    <property type="evidence" value="ECO:0007669"/>
    <property type="project" value="UniProtKB-KW"/>
</dbReference>
<accession>A0A512HE76</accession>
<dbReference type="GO" id="GO:0040029">
    <property type="term" value="P:epigenetic regulation of gene expression"/>
    <property type="evidence" value="ECO:0007669"/>
    <property type="project" value="TreeGrafter"/>
</dbReference>
<dbReference type="AlphaFoldDB" id="A0A512HE76"/>
<evidence type="ECO:0000256" key="5">
    <source>
        <dbReference type="ARBA" id="ARBA00022833"/>
    </source>
</evidence>
<keyword evidence="5" id="KW-0862">Zinc</keyword>
<dbReference type="PRINTS" id="PR01270">
    <property type="entry name" value="HDASUPER"/>
</dbReference>
<dbReference type="GO" id="GO:0046872">
    <property type="term" value="F:metal ion binding"/>
    <property type="evidence" value="ECO:0007669"/>
    <property type="project" value="UniProtKB-KW"/>
</dbReference>
<keyword evidence="8" id="KW-1185">Reference proteome</keyword>
<evidence type="ECO:0000256" key="2">
    <source>
        <dbReference type="ARBA" id="ARBA00005947"/>
    </source>
</evidence>
<dbReference type="CDD" id="cd10001">
    <property type="entry name" value="HDAC_classII_APAH"/>
    <property type="match status" value="1"/>
</dbReference>
<comment type="caution">
    <text evidence="7">The sequence shown here is derived from an EMBL/GenBank/DDBJ whole genome shotgun (WGS) entry which is preliminary data.</text>
</comment>
<evidence type="ECO:0000313" key="7">
    <source>
        <dbReference type="EMBL" id="GEO83758.1"/>
    </source>
</evidence>
<dbReference type="InterPro" id="IPR023801">
    <property type="entry name" value="His_deacetylse_dom"/>
</dbReference>
<evidence type="ECO:0000259" key="6">
    <source>
        <dbReference type="Pfam" id="PF00850"/>
    </source>
</evidence>
<dbReference type="Proteomes" id="UP000321717">
    <property type="component" value="Unassembled WGS sequence"/>
</dbReference>
<dbReference type="InterPro" id="IPR023696">
    <property type="entry name" value="Ureohydrolase_dom_sf"/>
</dbReference>
<reference evidence="7 8" key="1">
    <citation type="submission" date="2019-07" db="EMBL/GenBank/DDBJ databases">
        <title>Whole genome shotgun sequence of Rhizobium naphthalenivorans NBRC 107585.</title>
        <authorList>
            <person name="Hosoyama A."/>
            <person name="Uohara A."/>
            <person name="Ohji S."/>
            <person name="Ichikawa N."/>
        </authorList>
    </citation>
    <scope>NUCLEOTIDE SEQUENCE [LARGE SCALE GENOMIC DNA]</scope>
    <source>
        <strain evidence="7 8">NBRC 107585</strain>
    </source>
</reference>